<dbReference type="PANTHER" id="PTHR33619">
    <property type="entry name" value="POLYSACCHARIDE EXPORT PROTEIN GFCE-RELATED"/>
    <property type="match status" value="1"/>
</dbReference>
<keyword evidence="7" id="KW-1185">Reference proteome</keyword>
<evidence type="ECO:0000256" key="3">
    <source>
        <dbReference type="SAM" id="SignalP"/>
    </source>
</evidence>
<dbReference type="GO" id="GO:0015159">
    <property type="term" value="F:polysaccharide transmembrane transporter activity"/>
    <property type="evidence" value="ECO:0007669"/>
    <property type="project" value="InterPro"/>
</dbReference>
<dbReference type="AlphaFoldDB" id="A0A090IIE9"/>
<dbReference type="PANTHER" id="PTHR33619:SF3">
    <property type="entry name" value="POLYSACCHARIDE EXPORT PROTEIN GFCE-RELATED"/>
    <property type="match status" value="1"/>
</dbReference>
<feature type="signal peptide" evidence="3">
    <location>
        <begin position="1"/>
        <end position="28"/>
    </location>
</feature>
<feature type="compositionally biased region" description="Polar residues" evidence="2">
    <location>
        <begin position="546"/>
        <end position="558"/>
    </location>
</feature>
<dbReference type="Gene3D" id="3.30.1950.10">
    <property type="entry name" value="wza like domain"/>
    <property type="match status" value="1"/>
</dbReference>
<evidence type="ECO:0000313" key="7">
    <source>
        <dbReference type="Proteomes" id="UP000032427"/>
    </source>
</evidence>
<dbReference type="HOGENOM" id="CLU_011447_0_1_6"/>
<dbReference type="Gene3D" id="3.10.560.10">
    <property type="entry name" value="Outer membrane lipoprotein wza domain like"/>
    <property type="match status" value="6"/>
</dbReference>
<organism evidence="6 7">
    <name type="scientific">Aliivibrio wodanis</name>
    <dbReference type="NCBI Taxonomy" id="80852"/>
    <lineage>
        <taxon>Bacteria</taxon>
        <taxon>Pseudomonadati</taxon>
        <taxon>Pseudomonadota</taxon>
        <taxon>Gammaproteobacteria</taxon>
        <taxon>Vibrionales</taxon>
        <taxon>Vibrionaceae</taxon>
        <taxon>Aliivibrio</taxon>
    </lineage>
</organism>
<evidence type="ECO:0000256" key="2">
    <source>
        <dbReference type="SAM" id="MobiDB-lite"/>
    </source>
</evidence>
<evidence type="ECO:0000259" key="4">
    <source>
        <dbReference type="Pfam" id="PF02563"/>
    </source>
</evidence>
<feature type="domain" description="Soluble ligand binding" evidence="5">
    <location>
        <begin position="292"/>
        <end position="340"/>
    </location>
</feature>
<feature type="domain" description="Polysaccharide export protein N-terminal" evidence="4">
    <location>
        <begin position="127"/>
        <end position="201"/>
    </location>
</feature>
<proteinExistence type="predicted"/>
<feature type="domain" description="Soluble ligand binding" evidence="5">
    <location>
        <begin position="601"/>
        <end position="637"/>
    </location>
</feature>
<dbReference type="PATRIC" id="fig|80852.17.peg.171"/>
<feature type="domain" description="Soluble ligand binding" evidence="5">
    <location>
        <begin position="696"/>
        <end position="739"/>
    </location>
</feature>
<dbReference type="InterPro" id="IPR003715">
    <property type="entry name" value="Poly_export_N"/>
</dbReference>
<accession>A0A090IIE9</accession>
<dbReference type="Pfam" id="PF10531">
    <property type="entry name" value="SLBB"/>
    <property type="match status" value="4"/>
</dbReference>
<feature type="region of interest" description="Disordered" evidence="2">
    <location>
        <begin position="544"/>
        <end position="564"/>
    </location>
</feature>
<dbReference type="InterPro" id="IPR049712">
    <property type="entry name" value="Poly_export"/>
</dbReference>
<dbReference type="EMBL" id="LN554846">
    <property type="protein sequence ID" value="CED70261.1"/>
    <property type="molecule type" value="Genomic_DNA"/>
</dbReference>
<dbReference type="STRING" id="80852.AWOD_I_0166"/>
<protein>
    <submittedName>
        <fullName evidence="6">Periplasmic polysaccharide export protein</fullName>
    </submittedName>
</protein>
<evidence type="ECO:0000259" key="5">
    <source>
        <dbReference type="Pfam" id="PF10531"/>
    </source>
</evidence>
<evidence type="ECO:0000256" key="1">
    <source>
        <dbReference type="ARBA" id="ARBA00022729"/>
    </source>
</evidence>
<dbReference type="KEGG" id="awd:AWOD_I_0166"/>
<gene>
    <name evidence="6" type="primary">wbfF</name>
    <name evidence="6" type="ORF">AWOD_I_0166</name>
</gene>
<dbReference type="Pfam" id="PF02563">
    <property type="entry name" value="Poly_export"/>
    <property type="match status" value="1"/>
</dbReference>
<dbReference type="OrthoDB" id="9808948at2"/>
<evidence type="ECO:0000313" key="6">
    <source>
        <dbReference type="EMBL" id="CED70261.1"/>
    </source>
</evidence>
<feature type="chain" id="PRO_5001857460" evidence="3">
    <location>
        <begin position="29"/>
        <end position="935"/>
    </location>
</feature>
<dbReference type="Proteomes" id="UP000032427">
    <property type="component" value="Chromosome 1"/>
</dbReference>
<name>A0A090IIE9_9GAMM</name>
<sequence>MGSNQPFYKAFNKIVMLLAILCSFHAYALTPSAEQIEQFKKLPKSQQEALAKQYGVDISQLEQMSSSQLPGSALQSQTIQTRKVDYSKSSQRGLNDPRYSNDDNLKPFGYNVFAGKPTTFTPVDDLPVPNNYLLGVGDQIYIQTYGKLNQQQSLTISRNGSINFPSLGPIYVAGQTFEQAKEAIESSVKKQILGVDVSVSMGALRTSQVSVFGDAFQPGSYNVNAFSTATQVLKAAGGIDTVGSLRKIEIRRDNKVIQKLDLYNFLVSGDTSGDIRLESGDAIFIPARGSSIYIRGEVVRPAIYETIKGETLTTVLKNAGGLTADAYQESISVRRKTSNGIKVFNLDISSSKGQKFKVKDGDEIVARTKANYFTNDIAIRGAVIRPGVYEYSKGNRISDVLKTIDGSLNANADLTYAIVVREINQHRDIKVLQFKLGEAITNPSSKENLLLQARDQVLVFSGELDGEFWYGEGQNKTREDWQNEQLAKNLAEQQRELMLQQLAINQNGQQNQQLSNNKQNSANFQENSSQLGVIGQQDGNEIAEAGNNQTTTRDNGSNLKLKDLEKKEEQQEIDFDSRENLLEPVIKRLVQQASLGSNVQIVEVRGAVKFPGIYPLAENTLLSDLITAGGGLRESAYEFTGELSRVENSQGQFNIKHKRINVDAILQDDTAQNVALVSKDRLNVFTKPEWREDYSVELLGEVTFPGTYTFKRGETIADIIQRAGGITEYAYPQGAIFSRESLRIQEGERMKLLNRQLRQEIASLTLRRQSSSARYTSSPSEAMAIADQLGNAEPVGRMVISLNEILEGQEQADVLLENKDKIYVPPLRKVISVIGEVQYTSSHQFNGQLTLEDYLNRSGGPKRQADVDRMYVIRANGSVMLPNNSFWFSSSAEDLEPGDTIVVPIDSDYLDTLSAWTSATQILYQVGVAWNAIQN</sequence>
<dbReference type="InterPro" id="IPR019554">
    <property type="entry name" value="Soluble_ligand-bd"/>
</dbReference>
<reference evidence="7" key="1">
    <citation type="submission" date="2014-09" db="EMBL/GenBank/DDBJ databases">
        <authorList>
            <person name="Hjerde E."/>
        </authorList>
    </citation>
    <scope>NUCLEOTIDE SEQUENCE [LARGE SCALE GENOMIC DNA]</scope>
    <source>
        <strain evidence="7">06/09/139</strain>
    </source>
</reference>
<keyword evidence="1 3" id="KW-0732">Signal</keyword>
<feature type="domain" description="Soluble ligand binding" evidence="5">
    <location>
        <begin position="830"/>
        <end position="880"/>
    </location>
</feature>